<evidence type="ECO:0000313" key="1">
    <source>
        <dbReference type="EMBL" id="KAI0058127.1"/>
    </source>
</evidence>
<accession>A0ACB8SPJ0</accession>
<reference evidence="1" key="1">
    <citation type="submission" date="2021-03" db="EMBL/GenBank/DDBJ databases">
        <authorList>
            <consortium name="DOE Joint Genome Institute"/>
            <person name="Ahrendt S."/>
            <person name="Looney B.P."/>
            <person name="Miyauchi S."/>
            <person name="Morin E."/>
            <person name="Drula E."/>
            <person name="Courty P.E."/>
            <person name="Chicoki N."/>
            <person name="Fauchery L."/>
            <person name="Kohler A."/>
            <person name="Kuo A."/>
            <person name="Labutti K."/>
            <person name="Pangilinan J."/>
            <person name="Lipzen A."/>
            <person name="Riley R."/>
            <person name="Andreopoulos W."/>
            <person name="He G."/>
            <person name="Johnson J."/>
            <person name="Barry K.W."/>
            <person name="Grigoriev I.V."/>
            <person name="Nagy L."/>
            <person name="Hibbett D."/>
            <person name="Henrissat B."/>
            <person name="Matheny P.B."/>
            <person name="Labbe J."/>
            <person name="Martin F."/>
        </authorList>
    </citation>
    <scope>NUCLEOTIDE SEQUENCE</scope>
    <source>
        <strain evidence="1">HHB10654</strain>
    </source>
</reference>
<keyword evidence="2" id="KW-1185">Reference proteome</keyword>
<evidence type="ECO:0000313" key="2">
    <source>
        <dbReference type="Proteomes" id="UP000814140"/>
    </source>
</evidence>
<dbReference type="EMBL" id="MU277239">
    <property type="protein sequence ID" value="KAI0058127.1"/>
    <property type="molecule type" value="Genomic_DNA"/>
</dbReference>
<gene>
    <name evidence="1" type="ORF">BV25DRAFT_1919655</name>
</gene>
<sequence>MADAEGSAGPSRSLSTAPTLQRGKACLRCRKRKMRCDGAKPACQQCQRAKKADLCEYDDGKGKTRTQVLRETIAKLEARIKELEDPDRASTSITLFDPHTLALSFSEESSSSSADSPSTFSASHSPHPFSTASSPPPIGTPPVWLASENSSPKSSTAGMLADVVPIELAHSFLDIFLPHQHQIGLGIHADRLRNSLRLPVEEQRHPALMNAIYLWACFLSRASLAHHEPLYLSRALMALNDSMHNPTKIVDVIQASCLVSLYLLSNGRLAEGGHHASSAASMAMQWGLHRQLSEPPSSGPSLDSSFVLPPAQDAIEQGERVLAFWQCFYLDHCWSVLLQRPAILYDGRDTLSAITVPWPQDMVEYESGNMINLLDFTTVQAFLAPHSQMSNFSAGGFSNFALQAKASALFEAATRVSSTWASSVTLQDTPDEETVALENTITRFSNSLLPVHQMNAVRASDKHCLVLVHTLAQAAIIRLHYSFGENDAARHEKCMHAARACLFILRHVSEADLEFLDPAMLCCWGAAGSVFIREISRIEAWSSISSTELRAHVGTFLAAMAKLGVTFPLAGFLASRLQATLNSI</sequence>
<organism evidence="1 2">
    <name type="scientific">Artomyces pyxidatus</name>
    <dbReference type="NCBI Taxonomy" id="48021"/>
    <lineage>
        <taxon>Eukaryota</taxon>
        <taxon>Fungi</taxon>
        <taxon>Dikarya</taxon>
        <taxon>Basidiomycota</taxon>
        <taxon>Agaricomycotina</taxon>
        <taxon>Agaricomycetes</taxon>
        <taxon>Russulales</taxon>
        <taxon>Auriscalpiaceae</taxon>
        <taxon>Artomyces</taxon>
    </lineage>
</organism>
<name>A0ACB8SPJ0_9AGAM</name>
<protein>
    <submittedName>
        <fullName evidence="1">Uncharacterized protein</fullName>
    </submittedName>
</protein>
<comment type="caution">
    <text evidence="1">The sequence shown here is derived from an EMBL/GenBank/DDBJ whole genome shotgun (WGS) entry which is preliminary data.</text>
</comment>
<reference evidence="1" key="2">
    <citation type="journal article" date="2022" name="New Phytol.">
        <title>Evolutionary transition to the ectomycorrhizal habit in the genomes of a hyperdiverse lineage of mushroom-forming fungi.</title>
        <authorList>
            <person name="Looney B."/>
            <person name="Miyauchi S."/>
            <person name="Morin E."/>
            <person name="Drula E."/>
            <person name="Courty P.E."/>
            <person name="Kohler A."/>
            <person name="Kuo A."/>
            <person name="LaButti K."/>
            <person name="Pangilinan J."/>
            <person name="Lipzen A."/>
            <person name="Riley R."/>
            <person name="Andreopoulos W."/>
            <person name="He G."/>
            <person name="Johnson J."/>
            <person name="Nolan M."/>
            <person name="Tritt A."/>
            <person name="Barry K.W."/>
            <person name="Grigoriev I.V."/>
            <person name="Nagy L.G."/>
            <person name="Hibbett D."/>
            <person name="Henrissat B."/>
            <person name="Matheny P.B."/>
            <person name="Labbe J."/>
            <person name="Martin F.M."/>
        </authorList>
    </citation>
    <scope>NUCLEOTIDE SEQUENCE</scope>
    <source>
        <strain evidence="1">HHB10654</strain>
    </source>
</reference>
<proteinExistence type="predicted"/>
<dbReference type="Proteomes" id="UP000814140">
    <property type="component" value="Unassembled WGS sequence"/>
</dbReference>